<dbReference type="InterPro" id="IPR003084">
    <property type="entry name" value="HDAC_I/II"/>
</dbReference>
<organism evidence="9 10">
    <name type="scientific">Caenorhabditis briggsae</name>
    <dbReference type="NCBI Taxonomy" id="6238"/>
    <lineage>
        <taxon>Eukaryota</taxon>
        <taxon>Metazoa</taxon>
        <taxon>Ecdysozoa</taxon>
        <taxon>Nematoda</taxon>
        <taxon>Chromadorea</taxon>
        <taxon>Rhabditida</taxon>
        <taxon>Rhabditina</taxon>
        <taxon>Rhabditomorpha</taxon>
        <taxon>Rhabditoidea</taxon>
        <taxon>Rhabditidae</taxon>
        <taxon>Peloderinae</taxon>
        <taxon>Caenorhabditis</taxon>
    </lineage>
</organism>
<evidence type="ECO:0000256" key="2">
    <source>
        <dbReference type="ARBA" id="ARBA00012111"/>
    </source>
</evidence>
<evidence type="ECO:0000256" key="7">
    <source>
        <dbReference type="SAM" id="MobiDB-lite"/>
    </source>
</evidence>
<dbReference type="EMBL" id="CP092625">
    <property type="protein sequence ID" value="UMM43186.1"/>
    <property type="molecule type" value="Genomic_DNA"/>
</dbReference>
<dbReference type="Gene3D" id="3.40.800.20">
    <property type="entry name" value="Histone deacetylase domain"/>
    <property type="match status" value="1"/>
</dbReference>
<dbReference type="AlphaFoldDB" id="A0AAE9FD32"/>
<evidence type="ECO:0000256" key="5">
    <source>
        <dbReference type="ARBA" id="ARBA00022853"/>
    </source>
</evidence>
<comment type="catalytic activity">
    <reaction evidence="6">
        <text>N(6)-acetyl-L-lysyl-[histone] + H2O = L-lysyl-[histone] + acetate</text>
        <dbReference type="Rhea" id="RHEA:58196"/>
        <dbReference type="Rhea" id="RHEA-COMP:9845"/>
        <dbReference type="Rhea" id="RHEA-COMP:11338"/>
        <dbReference type="ChEBI" id="CHEBI:15377"/>
        <dbReference type="ChEBI" id="CHEBI:29969"/>
        <dbReference type="ChEBI" id="CHEBI:30089"/>
        <dbReference type="ChEBI" id="CHEBI:61930"/>
        <dbReference type="EC" id="3.5.1.98"/>
    </reaction>
</comment>
<evidence type="ECO:0000256" key="3">
    <source>
        <dbReference type="ARBA" id="ARBA00022491"/>
    </source>
</evidence>
<dbReference type="InterPro" id="IPR023801">
    <property type="entry name" value="His_deacetylse_dom"/>
</dbReference>
<feature type="domain" description="Histone deacetylase" evidence="8">
    <location>
        <begin position="1"/>
        <end position="289"/>
    </location>
</feature>
<feature type="region of interest" description="Disordered" evidence="7">
    <location>
        <begin position="633"/>
        <end position="655"/>
    </location>
</feature>
<dbReference type="InterPro" id="IPR000286">
    <property type="entry name" value="HDACs"/>
</dbReference>
<dbReference type="InterPro" id="IPR037138">
    <property type="entry name" value="His_deacetylse_dom_sf"/>
</dbReference>
<reference evidence="9 10" key="1">
    <citation type="submission" date="2022-04" db="EMBL/GenBank/DDBJ databases">
        <title>Chromosome-level reference genomes for two strains of Caenorhabditis briggsae: an improved platform for comparative genomics.</title>
        <authorList>
            <person name="Stevens L."/>
            <person name="Andersen E."/>
        </authorList>
    </citation>
    <scope>NUCLEOTIDE SEQUENCE [LARGE SCALE GENOMIC DNA]</scope>
    <source>
        <strain evidence="9">VX34</strain>
        <tissue evidence="9">Whole-organism</tissue>
    </source>
</reference>
<keyword evidence="4" id="KW-0378">Hydrolase</keyword>
<keyword evidence="5" id="KW-0156">Chromatin regulator</keyword>
<proteinExistence type="inferred from homology"/>
<dbReference type="PRINTS" id="PR01271">
    <property type="entry name" value="HISDACETLASE"/>
</dbReference>
<evidence type="ECO:0000256" key="4">
    <source>
        <dbReference type="ARBA" id="ARBA00022801"/>
    </source>
</evidence>
<gene>
    <name evidence="9" type="ORF">L5515_018763</name>
</gene>
<evidence type="ECO:0000256" key="6">
    <source>
        <dbReference type="ARBA" id="ARBA00048287"/>
    </source>
</evidence>
<name>A0AAE9FD32_CAEBR</name>
<accession>A0AAE9FD32</accession>
<evidence type="ECO:0000256" key="1">
    <source>
        <dbReference type="ARBA" id="ARBA00006457"/>
    </source>
</evidence>
<evidence type="ECO:0000259" key="8">
    <source>
        <dbReference type="Pfam" id="PF00850"/>
    </source>
</evidence>
<dbReference type="SUPFAM" id="SSF52768">
    <property type="entry name" value="Arginase/deacetylase"/>
    <property type="match status" value="1"/>
</dbReference>
<dbReference type="PANTHER" id="PTHR10625:SF29">
    <property type="entry name" value="HISTONE DEACETYLASE 1"/>
    <property type="match status" value="1"/>
</dbReference>
<dbReference type="GO" id="GO:0141221">
    <property type="term" value="F:histone deacetylase activity, hydrolytic mechanism"/>
    <property type="evidence" value="ECO:0007669"/>
    <property type="project" value="UniProtKB-EC"/>
</dbReference>
<keyword evidence="3" id="KW-0678">Repressor</keyword>
<sequence length="655" mass="74049">MKPNRIRLAHQLVTAYGLYRHMDIFRPFPATRKDMQEFHPEDYTYFLSVAEPQRVEWLAKDMKKYNIGEDCPIISDLFQYNQTTCGGTLAAATKLNKQKADIVINWMGGSSHAKYAEANGFCFTNDVVLGILKLLDFHPRVLYVDIDVLHGDGVEEAFYCTDRVMTVSFHQYGNGVFPGTGNVQSIGAEEGTGYSVNVPLKEGITDKVYQSIFKPIITKVMDRFDPSVIALQCGPDSLSGDKIGRFNLTLDGHGECVSFLRSFNLPLMLLGGGGFNSDNVAKCWANETAIACGQNLPVRPPGNDYKKYFRSSFRLPVKPSNMANHNRPKDLAAIQREIFANLNSLPAVPSVQMQPIQEEILAPLPEVSQVLEMANPDERLPPQVMDSVVAHEGEFYDFENGSGANRGVVQYADMTPPDDWFLDDFFQDLQTIEMRSEMSYMALQLLKRPRPLPAFKDEEKGIYAQWKIKGFYYRKAGFPKMSVKGVARIRYAKLEVEGKLPHFTVSKQLVNIGYVENVNDDILDIRGCDFRLLIFGVQHVEIIRDWLRFLVIRQRIPHSLMGLPFDWQLTKIMAYYGSGGYSPYGQPAFGAPPPIFGAPGYIPATVHVHTDGHHHGHHHHHHGFLHELGHALTGHHHHHHHGHHFGHHHHHHGHH</sequence>
<dbReference type="PRINTS" id="PR01270">
    <property type="entry name" value="HDASUPER"/>
</dbReference>
<dbReference type="Proteomes" id="UP000829354">
    <property type="component" value="Chromosome X"/>
</dbReference>
<evidence type="ECO:0000313" key="10">
    <source>
        <dbReference type="Proteomes" id="UP000829354"/>
    </source>
</evidence>
<evidence type="ECO:0000313" key="9">
    <source>
        <dbReference type="EMBL" id="UMM43186.1"/>
    </source>
</evidence>
<dbReference type="CDD" id="cd09991">
    <property type="entry name" value="HDAC_classI"/>
    <property type="match status" value="1"/>
</dbReference>
<protein>
    <recommendedName>
        <fullName evidence="2">histone deacetylase</fullName>
        <ecNumber evidence="2">3.5.1.98</ecNumber>
    </recommendedName>
</protein>
<dbReference type="Pfam" id="PF00850">
    <property type="entry name" value="Hist_deacetyl"/>
    <property type="match status" value="1"/>
</dbReference>
<dbReference type="PANTHER" id="PTHR10625">
    <property type="entry name" value="HISTONE DEACETYLASE HDAC1-RELATED"/>
    <property type="match status" value="1"/>
</dbReference>
<keyword evidence="10" id="KW-1185">Reference proteome</keyword>
<dbReference type="EC" id="3.5.1.98" evidence="2"/>
<comment type="similarity">
    <text evidence="1">Belongs to the histone deacetylase family. HD type 1 subfamily.</text>
</comment>
<dbReference type="InterPro" id="IPR023696">
    <property type="entry name" value="Ureohydrolase_dom_sf"/>
</dbReference>